<dbReference type="Proteomes" id="UP000015388">
    <property type="component" value="Chromosome"/>
</dbReference>
<dbReference type="PROSITE" id="PS51186">
    <property type="entry name" value="GNAT"/>
    <property type="match status" value="1"/>
</dbReference>
<evidence type="ECO:0000259" key="1">
    <source>
        <dbReference type="PROSITE" id="PS51186"/>
    </source>
</evidence>
<dbReference type="HOGENOM" id="CLU_132888_0_1_11"/>
<evidence type="ECO:0000259" key="2">
    <source>
        <dbReference type="PROSITE" id="PS51729"/>
    </source>
</evidence>
<dbReference type="InterPro" id="IPR000182">
    <property type="entry name" value="GNAT_dom"/>
</dbReference>
<dbReference type="EMBL" id="CP003924">
    <property type="protein sequence ID" value="AGS35489.1"/>
    <property type="molecule type" value="Genomic_DNA"/>
</dbReference>
<dbReference type="Gene3D" id="3.40.630.30">
    <property type="match status" value="1"/>
</dbReference>
<dbReference type="GO" id="GO:0016747">
    <property type="term" value="F:acyltransferase activity, transferring groups other than amino-acyl groups"/>
    <property type="evidence" value="ECO:0007669"/>
    <property type="project" value="InterPro"/>
</dbReference>
<dbReference type="STRING" id="1224163.B841_10085"/>
<feature type="domain" description="N-acetyltransferase" evidence="1">
    <location>
        <begin position="1"/>
        <end position="112"/>
    </location>
</feature>
<dbReference type="PATRIC" id="fig|1224163.3.peg.2034"/>
<proteinExistence type="predicted"/>
<dbReference type="InterPro" id="IPR031165">
    <property type="entry name" value="GNAT_YJDJ"/>
</dbReference>
<dbReference type="RefSeq" id="WP_020935422.1">
    <property type="nucleotide sequence ID" value="NC_021915.1"/>
</dbReference>
<dbReference type="Pfam" id="PF14542">
    <property type="entry name" value="Acetyltransf_CG"/>
    <property type="match status" value="1"/>
</dbReference>
<dbReference type="InterPro" id="IPR016181">
    <property type="entry name" value="Acyl_CoA_acyltransferase"/>
</dbReference>
<name>S5SWB7_9CORY</name>
<dbReference type="AlphaFoldDB" id="S5SWB7"/>
<reference evidence="3 4" key="1">
    <citation type="submission" date="2012-11" db="EMBL/GenBank/DDBJ databases">
        <title>The complete genome sequence of Corynebacterium maris Coryn-1 (=DSM 45190).</title>
        <authorList>
            <person name="Schaffert L."/>
            <person name="Albersmeier A."/>
            <person name="Kalinowski J."/>
            <person name="Ruckert C."/>
        </authorList>
    </citation>
    <scope>NUCLEOTIDE SEQUENCE [LARGE SCALE GENOMIC DNA]</scope>
    <source>
        <strain evidence="4">Coryn-1</strain>
    </source>
</reference>
<gene>
    <name evidence="3" type="ORF">B841_10085</name>
</gene>
<sequence length="112" mass="12272">MSLSDTLGNPVDVRPQGQSFHITYADDEVAGRADFRDTDGERLFFHTEVEEQYGGRGLASTLLDAALAATAADGLTVVAVCPFVKARLEKDAGPVTWRKPSPDDLTWLRRHL</sequence>
<dbReference type="eggNOG" id="COG2388">
    <property type="taxonomic scope" value="Bacteria"/>
</dbReference>
<dbReference type="PROSITE" id="PS51729">
    <property type="entry name" value="GNAT_YJDJ"/>
    <property type="match status" value="1"/>
</dbReference>
<feature type="domain" description="N-acetyltransferase" evidence="2">
    <location>
        <begin position="12"/>
        <end position="107"/>
    </location>
</feature>
<dbReference type="OrthoDB" id="5405911at2"/>
<keyword evidence="4" id="KW-1185">Reference proteome</keyword>
<organism evidence="3 4">
    <name type="scientific">Corynebacterium maris DSM 45190</name>
    <dbReference type="NCBI Taxonomy" id="1224163"/>
    <lineage>
        <taxon>Bacteria</taxon>
        <taxon>Bacillati</taxon>
        <taxon>Actinomycetota</taxon>
        <taxon>Actinomycetes</taxon>
        <taxon>Mycobacteriales</taxon>
        <taxon>Corynebacteriaceae</taxon>
        <taxon>Corynebacterium</taxon>
    </lineage>
</organism>
<accession>S5SWB7</accession>
<protein>
    <submittedName>
        <fullName evidence="3">Uncharacterized protein</fullName>
    </submittedName>
</protein>
<dbReference type="KEGG" id="cmd:B841_10085"/>
<evidence type="ECO:0000313" key="4">
    <source>
        <dbReference type="Proteomes" id="UP000015388"/>
    </source>
</evidence>
<dbReference type="SUPFAM" id="SSF55729">
    <property type="entry name" value="Acyl-CoA N-acyltransferases (Nat)"/>
    <property type="match status" value="1"/>
</dbReference>
<evidence type="ECO:0000313" key="3">
    <source>
        <dbReference type="EMBL" id="AGS35489.1"/>
    </source>
</evidence>